<accession>A0ABV8NUM3</accession>
<protein>
    <submittedName>
        <fullName evidence="7">MFS transporter</fullName>
    </submittedName>
</protein>
<dbReference type="InterPro" id="IPR011701">
    <property type="entry name" value="MFS"/>
</dbReference>
<dbReference type="RefSeq" id="WP_217964156.1">
    <property type="nucleotide sequence ID" value="NZ_JAHTBN010000003.1"/>
</dbReference>
<evidence type="ECO:0000256" key="4">
    <source>
        <dbReference type="SAM" id="MobiDB-lite"/>
    </source>
</evidence>
<evidence type="ECO:0000259" key="6">
    <source>
        <dbReference type="PROSITE" id="PS50850"/>
    </source>
</evidence>
<dbReference type="PROSITE" id="PS50850">
    <property type="entry name" value="MFS"/>
    <property type="match status" value="1"/>
</dbReference>
<dbReference type="InterPro" id="IPR020846">
    <property type="entry name" value="MFS_dom"/>
</dbReference>
<evidence type="ECO:0000313" key="7">
    <source>
        <dbReference type="EMBL" id="MFC4200606.1"/>
    </source>
</evidence>
<feature type="domain" description="Major facilitator superfamily (MFS) profile" evidence="6">
    <location>
        <begin position="12"/>
        <end position="421"/>
    </location>
</feature>
<feature type="transmembrane region" description="Helical" evidence="5">
    <location>
        <begin position="243"/>
        <end position="260"/>
    </location>
</feature>
<comment type="caution">
    <text evidence="7">The sequence shown here is derived from an EMBL/GenBank/DDBJ whole genome shotgun (WGS) entry which is preliminary data.</text>
</comment>
<dbReference type="CDD" id="cd17355">
    <property type="entry name" value="MFS_YcxA_like"/>
    <property type="match status" value="1"/>
</dbReference>
<feature type="transmembrane region" description="Helical" evidence="5">
    <location>
        <begin position="308"/>
        <end position="324"/>
    </location>
</feature>
<feature type="transmembrane region" description="Helical" evidence="5">
    <location>
        <begin position="81"/>
        <end position="103"/>
    </location>
</feature>
<dbReference type="Pfam" id="PF07690">
    <property type="entry name" value="MFS_1"/>
    <property type="match status" value="1"/>
</dbReference>
<feature type="transmembrane region" description="Helical" evidence="5">
    <location>
        <begin position="172"/>
        <end position="191"/>
    </location>
</feature>
<feature type="transmembrane region" description="Helical" evidence="5">
    <location>
        <begin position="9"/>
        <end position="31"/>
    </location>
</feature>
<feature type="region of interest" description="Disordered" evidence="4">
    <location>
        <begin position="199"/>
        <end position="227"/>
    </location>
</feature>
<dbReference type="EMBL" id="JBHSBV010000002">
    <property type="protein sequence ID" value="MFC4200606.1"/>
    <property type="molecule type" value="Genomic_DNA"/>
</dbReference>
<reference evidence="8" key="1">
    <citation type="journal article" date="2019" name="Int. J. Syst. Evol. Microbiol.">
        <title>The Global Catalogue of Microorganisms (GCM) 10K type strain sequencing project: providing services to taxonomists for standard genome sequencing and annotation.</title>
        <authorList>
            <consortium name="The Broad Institute Genomics Platform"/>
            <consortium name="The Broad Institute Genome Sequencing Center for Infectious Disease"/>
            <person name="Wu L."/>
            <person name="Ma J."/>
        </authorList>
    </citation>
    <scope>NUCLEOTIDE SEQUENCE [LARGE SCALE GENOMIC DNA]</scope>
    <source>
        <strain evidence="8">LMG 24813</strain>
    </source>
</reference>
<feature type="transmembrane region" description="Helical" evidence="5">
    <location>
        <begin position="51"/>
        <end position="69"/>
    </location>
</feature>
<keyword evidence="3 5" id="KW-0472">Membrane</keyword>
<evidence type="ECO:0000256" key="5">
    <source>
        <dbReference type="SAM" id="Phobius"/>
    </source>
</evidence>
<evidence type="ECO:0000256" key="1">
    <source>
        <dbReference type="ARBA" id="ARBA00022692"/>
    </source>
</evidence>
<feature type="transmembrane region" description="Helical" evidence="5">
    <location>
        <begin position="280"/>
        <end position="296"/>
    </location>
</feature>
<dbReference type="PANTHER" id="PTHR11360">
    <property type="entry name" value="MONOCARBOXYLATE TRANSPORTER"/>
    <property type="match status" value="1"/>
</dbReference>
<sequence length="432" mass="45264">MARVERKGIYFGWAIVASATVLTLLTVGLRLSIGPFFLPMAHDLGLDRSELSSIVAVGMMVYGLSMPAVGQLVGTWGTRNVLLAGTVIVAASVTGTVMATSWVGLLLSFGVGLSVGLALASPVTFTPIISRWFVRQRGMALFSLSAGSMAGIAILTPVFTSAIASLGWRETMAGFALLYALAAIPTALWVVREQAPENADLRSDANQPTSAKDSAARNARPTRAAMPPAPALSLHEAVHTAPFWQIVFGLFACGFSMNLLGTHGMPMLMDHGFDAHTSSFGIALIGLMAIFSSLGLGRLSDVVQRRSILATIYIVRGLGFFGLVEAASPWQLYGVAAIGGVVWAGSVALSSAILADVYGTRLVGVLYGLAYVSHQIGGTISSWLGGWAYEHFHTHLVSFGMAGALLFVAAAISLRLPRRGEAFAPPAALAAN</sequence>
<keyword evidence="2 5" id="KW-1133">Transmembrane helix</keyword>
<feature type="transmembrane region" description="Helical" evidence="5">
    <location>
        <begin position="109"/>
        <end position="129"/>
    </location>
</feature>
<evidence type="ECO:0000256" key="2">
    <source>
        <dbReference type="ARBA" id="ARBA00022989"/>
    </source>
</evidence>
<evidence type="ECO:0000256" key="3">
    <source>
        <dbReference type="ARBA" id="ARBA00023136"/>
    </source>
</evidence>
<keyword evidence="1 5" id="KW-0812">Transmembrane</keyword>
<feature type="compositionally biased region" description="Low complexity" evidence="4">
    <location>
        <begin position="216"/>
        <end position="226"/>
    </location>
</feature>
<dbReference type="InterPro" id="IPR050327">
    <property type="entry name" value="Proton-linked_MCT"/>
</dbReference>
<feature type="transmembrane region" description="Helical" evidence="5">
    <location>
        <begin position="330"/>
        <end position="355"/>
    </location>
</feature>
<dbReference type="Proteomes" id="UP001595848">
    <property type="component" value="Unassembled WGS sequence"/>
</dbReference>
<feature type="transmembrane region" description="Helical" evidence="5">
    <location>
        <begin position="362"/>
        <end position="384"/>
    </location>
</feature>
<feature type="transmembrane region" description="Helical" evidence="5">
    <location>
        <begin position="141"/>
        <end position="166"/>
    </location>
</feature>
<feature type="transmembrane region" description="Helical" evidence="5">
    <location>
        <begin position="396"/>
        <end position="414"/>
    </location>
</feature>
<dbReference type="PANTHER" id="PTHR11360:SF284">
    <property type="entry name" value="EG:103B4.3 PROTEIN-RELATED"/>
    <property type="match status" value="1"/>
</dbReference>
<gene>
    <name evidence="7" type="ORF">ACFOY1_06550</name>
</gene>
<organism evidence="7 8">
    <name type="scientific">Candidimonas humi</name>
    <dbReference type="NCBI Taxonomy" id="683355"/>
    <lineage>
        <taxon>Bacteria</taxon>
        <taxon>Pseudomonadati</taxon>
        <taxon>Pseudomonadota</taxon>
        <taxon>Betaproteobacteria</taxon>
        <taxon>Burkholderiales</taxon>
        <taxon>Alcaligenaceae</taxon>
        <taxon>Candidimonas</taxon>
    </lineage>
</organism>
<name>A0ABV8NUM3_9BURK</name>
<proteinExistence type="predicted"/>
<evidence type="ECO:0000313" key="8">
    <source>
        <dbReference type="Proteomes" id="UP001595848"/>
    </source>
</evidence>
<keyword evidence="8" id="KW-1185">Reference proteome</keyword>